<name>A0ABP7FBS6_9ACTN</name>
<evidence type="ECO:0000256" key="1">
    <source>
        <dbReference type="SAM" id="MobiDB-lite"/>
    </source>
</evidence>
<dbReference type="Gene3D" id="1.10.260.40">
    <property type="entry name" value="lambda repressor-like DNA-binding domains"/>
    <property type="match status" value="1"/>
</dbReference>
<dbReference type="CDD" id="cd00093">
    <property type="entry name" value="HTH_XRE"/>
    <property type="match status" value="1"/>
</dbReference>
<feature type="domain" description="HTH cro/C1-type" evidence="2">
    <location>
        <begin position="72"/>
        <end position="119"/>
    </location>
</feature>
<dbReference type="SMART" id="SM00530">
    <property type="entry name" value="HTH_XRE"/>
    <property type="match status" value="1"/>
</dbReference>
<dbReference type="Pfam" id="PF17765">
    <property type="entry name" value="MLTR_LBD"/>
    <property type="match status" value="1"/>
</dbReference>
<dbReference type="Proteomes" id="UP001499884">
    <property type="component" value="Unassembled WGS sequence"/>
</dbReference>
<keyword evidence="4" id="KW-1185">Reference proteome</keyword>
<dbReference type="PANTHER" id="PTHR35010">
    <property type="entry name" value="BLL4672 PROTEIN-RELATED"/>
    <property type="match status" value="1"/>
</dbReference>
<gene>
    <name evidence="3" type="ORF">GCM10023082_36250</name>
</gene>
<reference evidence="4" key="1">
    <citation type="journal article" date="2019" name="Int. J. Syst. Evol. Microbiol.">
        <title>The Global Catalogue of Microorganisms (GCM) 10K type strain sequencing project: providing services to taxonomists for standard genome sequencing and annotation.</title>
        <authorList>
            <consortium name="The Broad Institute Genomics Platform"/>
            <consortium name="The Broad Institute Genome Sequencing Center for Infectious Disease"/>
            <person name="Wu L."/>
            <person name="Ma J."/>
        </authorList>
    </citation>
    <scope>NUCLEOTIDE SEQUENCE [LARGE SCALE GENOMIC DNA]</scope>
    <source>
        <strain evidence="4">JCM 30846</strain>
    </source>
</reference>
<dbReference type="Gene3D" id="3.30.450.180">
    <property type="match status" value="1"/>
</dbReference>
<protein>
    <submittedName>
        <fullName evidence="3">Helix-turn-helix domain-containing protein</fullName>
    </submittedName>
</protein>
<evidence type="ECO:0000259" key="2">
    <source>
        <dbReference type="PROSITE" id="PS50943"/>
    </source>
</evidence>
<evidence type="ECO:0000313" key="4">
    <source>
        <dbReference type="Proteomes" id="UP001499884"/>
    </source>
</evidence>
<dbReference type="InterPro" id="IPR041413">
    <property type="entry name" value="MLTR_LBD"/>
</dbReference>
<dbReference type="PROSITE" id="PS50943">
    <property type="entry name" value="HTH_CROC1"/>
    <property type="match status" value="1"/>
</dbReference>
<dbReference type="InterPro" id="IPR010982">
    <property type="entry name" value="Lambda_DNA-bd_dom_sf"/>
</dbReference>
<feature type="compositionally biased region" description="Low complexity" evidence="1">
    <location>
        <begin position="18"/>
        <end position="39"/>
    </location>
</feature>
<dbReference type="InterPro" id="IPR001387">
    <property type="entry name" value="Cro/C1-type_HTH"/>
</dbReference>
<feature type="region of interest" description="Disordered" evidence="1">
    <location>
        <begin position="1"/>
        <end position="39"/>
    </location>
</feature>
<organism evidence="3 4">
    <name type="scientific">Streptomyces tremellae</name>
    <dbReference type="NCBI Taxonomy" id="1124239"/>
    <lineage>
        <taxon>Bacteria</taxon>
        <taxon>Bacillati</taxon>
        <taxon>Actinomycetota</taxon>
        <taxon>Actinomycetes</taxon>
        <taxon>Kitasatosporales</taxon>
        <taxon>Streptomycetaceae</taxon>
        <taxon>Streptomyces</taxon>
    </lineage>
</organism>
<comment type="caution">
    <text evidence="3">The sequence shown here is derived from an EMBL/GenBank/DDBJ whole genome shotgun (WGS) entry which is preliminary data.</text>
</comment>
<proteinExistence type="predicted"/>
<accession>A0ABP7FBS6</accession>
<feature type="compositionally biased region" description="Basic and acidic residues" evidence="1">
    <location>
        <begin position="1"/>
        <end position="17"/>
    </location>
</feature>
<dbReference type="EMBL" id="BAABEP010000024">
    <property type="protein sequence ID" value="GAA3735917.1"/>
    <property type="molecule type" value="Genomic_DNA"/>
</dbReference>
<evidence type="ECO:0000313" key="3">
    <source>
        <dbReference type="EMBL" id="GAA3735917.1"/>
    </source>
</evidence>
<dbReference type="SUPFAM" id="SSF47413">
    <property type="entry name" value="lambda repressor-like DNA-binding domains"/>
    <property type="match status" value="1"/>
</dbReference>
<dbReference type="Pfam" id="PF13560">
    <property type="entry name" value="HTH_31"/>
    <property type="match status" value="1"/>
</dbReference>
<sequence>MLEGMRRTDLDSPHDAPDAPGQARAAARPRGGGADAAPGDRALGDFLRALRGRADPARLGVFDDGRPRRVPGLRREELAELAHVSVDYVVRIEQGRKRRVSRAVLTALADALDLDGDERLYLFAVAGAATSPPDAAHPQDTPDDRVPDSVRRLLDGLTGLPALVLNRRMDVLAWNTAATWLLVDFGALPKEGRNLVRLAFLDPGYQALFRDGWEPMARESVAALRMEAGRRPEDAALQVLVGELSVRDTRFRAWWAAQSVSAPKLRRKTYHHPLAGPMTLDAQVYAVEGSPGLSLVGYTAPADSPSEDALRFLAQWNTEGPERRA</sequence>
<dbReference type="PANTHER" id="PTHR35010:SF2">
    <property type="entry name" value="BLL4672 PROTEIN"/>
    <property type="match status" value="1"/>
</dbReference>